<keyword evidence="3 4" id="KW-0786">Thiamine pyrophosphate</keyword>
<dbReference type="Gene3D" id="3.40.50.970">
    <property type="match status" value="2"/>
</dbReference>
<dbReference type="GO" id="GO:0030976">
    <property type="term" value="F:thiamine pyrophosphate binding"/>
    <property type="evidence" value="ECO:0007669"/>
    <property type="project" value="InterPro"/>
</dbReference>
<evidence type="ECO:0000256" key="3">
    <source>
        <dbReference type="ARBA" id="ARBA00023052"/>
    </source>
</evidence>
<evidence type="ECO:0000313" key="9">
    <source>
        <dbReference type="Proteomes" id="UP001301140"/>
    </source>
</evidence>
<dbReference type="GO" id="GO:0003984">
    <property type="term" value="F:acetolactate synthase activity"/>
    <property type="evidence" value="ECO:0007669"/>
    <property type="project" value="TreeGrafter"/>
</dbReference>
<dbReference type="SUPFAM" id="SSF52467">
    <property type="entry name" value="DHS-like NAD/FAD-binding domain"/>
    <property type="match status" value="1"/>
</dbReference>
<dbReference type="CDD" id="cd00568">
    <property type="entry name" value="TPP_enzymes"/>
    <property type="match status" value="1"/>
</dbReference>
<dbReference type="CDD" id="cd07035">
    <property type="entry name" value="TPP_PYR_POX_like"/>
    <property type="match status" value="1"/>
</dbReference>
<dbReference type="GO" id="GO:0009099">
    <property type="term" value="P:L-valine biosynthetic process"/>
    <property type="evidence" value="ECO:0007669"/>
    <property type="project" value="TreeGrafter"/>
</dbReference>
<keyword evidence="9" id="KW-1185">Reference proteome</keyword>
<dbReference type="Proteomes" id="UP001301140">
    <property type="component" value="Unassembled WGS sequence"/>
</dbReference>
<accession>A0AAP3UX59</accession>
<evidence type="ECO:0000256" key="4">
    <source>
        <dbReference type="RuleBase" id="RU362132"/>
    </source>
</evidence>
<dbReference type="Gene3D" id="3.40.50.1220">
    <property type="entry name" value="TPP-binding domain"/>
    <property type="match status" value="1"/>
</dbReference>
<dbReference type="Pfam" id="PF02775">
    <property type="entry name" value="TPP_enzyme_C"/>
    <property type="match status" value="1"/>
</dbReference>
<evidence type="ECO:0000259" key="5">
    <source>
        <dbReference type="Pfam" id="PF00205"/>
    </source>
</evidence>
<reference evidence="8 9" key="1">
    <citation type="submission" date="2023-03" db="EMBL/GenBank/DDBJ databases">
        <title>YIM 152171 draft genome.</title>
        <authorList>
            <person name="Yang Z."/>
        </authorList>
    </citation>
    <scope>NUCLEOTIDE SEQUENCE [LARGE SCALE GENOMIC DNA]</scope>
    <source>
        <strain evidence="8 9">YIM 152171</strain>
    </source>
</reference>
<dbReference type="InterPro" id="IPR029061">
    <property type="entry name" value="THDP-binding"/>
</dbReference>
<dbReference type="InterPro" id="IPR012000">
    <property type="entry name" value="Thiamin_PyroP_enz_cen_dom"/>
</dbReference>
<dbReference type="InterPro" id="IPR012001">
    <property type="entry name" value="Thiamin_PyroP_enz_TPP-bd_dom"/>
</dbReference>
<gene>
    <name evidence="8" type="ORF">PZ740_00310</name>
</gene>
<dbReference type="RefSeq" id="WP_327787227.1">
    <property type="nucleotide sequence ID" value="NZ_JARGEQ010000001.1"/>
</dbReference>
<evidence type="ECO:0000259" key="6">
    <source>
        <dbReference type="Pfam" id="PF02775"/>
    </source>
</evidence>
<dbReference type="InterPro" id="IPR029035">
    <property type="entry name" value="DHS-like_NAD/FAD-binding_dom"/>
</dbReference>
<protein>
    <submittedName>
        <fullName evidence="8">Thiamine pyrophosphate-binding protein</fullName>
    </submittedName>
</protein>
<dbReference type="EMBL" id="JARGEQ010000001">
    <property type="protein sequence ID" value="MDF1584823.1"/>
    <property type="molecule type" value="Genomic_DNA"/>
</dbReference>
<dbReference type="AlphaFoldDB" id="A0AAP3UX59"/>
<dbReference type="PROSITE" id="PS00187">
    <property type="entry name" value="TPP_ENZYMES"/>
    <property type="match status" value="1"/>
</dbReference>
<dbReference type="GO" id="GO:0009097">
    <property type="term" value="P:isoleucine biosynthetic process"/>
    <property type="evidence" value="ECO:0007669"/>
    <property type="project" value="TreeGrafter"/>
</dbReference>
<dbReference type="SUPFAM" id="SSF52518">
    <property type="entry name" value="Thiamin diphosphate-binding fold (THDP-binding)"/>
    <property type="match status" value="2"/>
</dbReference>
<dbReference type="InterPro" id="IPR000399">
    <property type="entry name" value="TPP-bd_CS"/>
</dbReference>
<feature type="domain" description="Thiamine pyrophosphate enzyme TPP-binding" evidence="6">
    <location>
        <begin position="392"/>
        <end position="542"/>
    </location>
</feature>
<dbReference type="PANTHER" id="PTHR18968:SF13">
    <property type="entry name" value="ACETOLACTATE SYNTHASE CATALYTIC SUBUNIT, MITOCHONDRIAL"/>
    <property type="match status" value="1"/>
</dbReference>
<dbReference type="Pfam" id="PF02776">
    <property type="entry name" value="TPP_enzyme_N"/>
    <property type="match status" value="1"/>
</dbReference>
<feature type="domain" description="Thiamine pyrophosphate enzyme central" evidence="5">
    <location>
        <begin position="196"/>
        <end position="331"/>
    </location>
</feature>
<dbReference type="InterPro" id="IPR011766">
    <property type="entry name" value="TPP_enzyme_TPP-bd"/>
</dbReference>
<evidence type="ECO:0000259" key="7">
    <source>
        <dbReference type="Pfam" id="PF02776"/>
    </source>
</evidence>
<dbReference type="GO" id="GO:0050660">
    <property type="term" value="F:flavin adenine dinucleotide binding"/>
    <property type="evidence" value="ECO:0007669"/>
    <property type="project" value="TreeGrafter"/>
</dbReference>
<evidence type="ECO:0000256" key="2">
    <source>
        <dbReference type="ARBA" id="ARBA00007812"/>
    </source>
</evidence>
<dbReference type="PANTHER" id="PTHR18968">
    <property type="entry name" value="THIAMINE PYROPHOSPHATE ENZYMES"/>
    <property type="match status" value="1"/>
</dbReference>
<comment type="similarity">
    <text evidence="2 4">Belongs to the TPP enzyme family.</text>
</comment>
<comment type="caution">
    <text evidence="8">The sequence shown here is derived from an EMBL/GenBank/DDBJ whole genome shotgun (WGS) entry which is preliminary data.</text>
</comment>
<proteinExistence type="inferred from homology"/>
<feature type="domain" description="Thiamine pyrophosphate enzyme N-terminal TPP-binding" evidence="7">
    <location>
        <begin position="6"/>
        <end position="117"/>
    </location>
</feature>
<evidence type="ECO:0000256" key="1">
    <source>
        <dbReference type="ARBA" id="ARBA00001964"/>
    </source>
</evidence>
<name>A0AAP3UX59_9PROT</name>
<dbReference type="Pfam" id="PF00205">
    <property type="entry name" value="TPP_enzyme_M"/>
    <property type="match status" value="1"/>
</dbReference>
<dbReference type="GO" id="GO:0000287">
    <property type="term" value="F:magnesium ion binding"/>
    <property type="evidence" value="ECO:0007669"/>
    <property type="project" value="InterPro"/>
</dbReference>
<dbReference type="GO" id="GO:0005948">
    <property type="term" value="C:acetolactate synthase complex"/>
    <property type="evidence" value="ECO:0007669"/>
    <property type="project" value="TreeGrafter"/>
</dbReference>
<dbReference type="InterPro" id="IPR045229">
    <property type="entry name" value="TPP_enz"/>
</dbReference>
<evidence type="ECO:0000313" key="8">
    <source>
        <dbReference type="EMBL" id="MDF1584823.1"/>
    </source>
</evidence>
<comment type="cofactor">
    <cofactor evidence="1">
        <name>thiamine diphosphate</name>
        <dbReference type="ChEBI" id="CHEBI:58937"/>
    </cofactor>
</comment>
<sequence length="556" mass="59455">MGDRIDGARYMAETLHRQGVSHVFFIDAIMRRTLVELEALGIERVLAHSEKSAVYMADGYARVTGRPGVCMAQSVGAANLAAGLQDAYLHRTPLIAMTGRKPPMFRHRNAYQELDHAPLYASVTKYHAEVETAEQLPFLLPQAFREATEGTPRPVHLDLAGLQAEIIETGTVEQDPLEPHHTQLPARRSPPSGSEIEAAAAALARARQPVIVAGGGAMVSRAQDAVRRFAEALQIPVATSTGGRGILPTDHELHVGCVGLYSAPHANRILHEADLVIFLGCHTGDQVTCNWTIPGQATPIVQIDVDGSEIGRNYPAAVGVLGDPALAMEALLAACGGQEPRAAWAGEVRARVAAWRESMAEAMASEASPIRVERLCHEITKALPENGVLVADTGYSTIWAATLIDLPHPGQTFLRAAGSLGWSFPAALGAKCGAPERPVVCFTGDGAFYYHLSELETARRRNIPLVTVVNNNSAFGQGLVNIRNIYGGRPGNQDEIIRFGPTDFAAVARSFGVEGIRVEDPSEIAGALSHALSLGRPAVIDVVTDAEPRAPEPWTL</sequence>
<organism evidence="8 9">
    <name type="scientific">Marinimicrococcus flavescens</name>
    <dbReference type="NCBI Taxonomy" id="3031815"/>
    <lineage>
        <taxon>Bacteria</taxon>
        <taxon>Pseudomonadati</taxon>
        <taxon>Pseudomonadota</taxon>
        <taxon>Alphaproteobacteria</taxon>
        <taxon>Geminicoccales</taxon>
        <taxon>Geminicoccaceae</taxon>
        <taxon>Marinimicrococcus</taxon>
    </lineage>
</organism>